<dbReference type="EMBL" id="LAZR01056038">
    <property type="protein sequence ID" value="KKK75046.1"/>
    <property type="molecule type" value="Genomic_DNA"/>
</dbReference>
<feature type="domain" description="Thymidylate synthase/dCMP hydroxymethylase" evidence="3">
    <location>
        <begin position="69"/>
        <end position="224"/>
    </location>
</feature>
<dbReference type="AlphaFoldDB" id="A0A0F9AS73"/>
<dbReference type="InterPro" id="IPR036926">
    <property type="entry name" value="Thymidate_synth/dCMP_Mease_sf"/>
</dbReference>
<accession>A0A0F9AS73</accession>
<dbReference type="GO" id="GO:0032259">
    <property type="term" value="P:methylation"/>
    <property type="evidence" value="ECO:0007669"/>
    <property type="project" value="UniProtKB-KW"/>
</dbReference>
<protein>
    <recommendedName>
        <fullName evidence="3">Thymidylate synthase/dCMP hydroxymethylase domain-containing protein</fullName>
    </recommendedName>
</protein>
<dbReference type="InterPro" id="IPR045097">
    <property type="entry name" value="Thymidate_synth/dCMP_Mease"/>
</dbReference>
<evidence type="ECO:0000256" key="2">
    <source>
        <dbReference type="ARBA" id="ARBA00022679"/>
    </source>
</evidence>
<sequence>MAYVVQARNVNGAWQRGLELLWLQGVQRKSRAGDVRELPSPTITIYLKPQERVLFDPVRDANPFFHLFEAIWMLAGREDLAPMAAILKRMSDYSDNGQTLQGAYGHRWRRYYFIDQVEEVIKLLKKDKQSRRAVIAMWGTGDLANQKSKDLPCNTHLYFKVRDDLLDMTVCNRSNDIIWGLYGANAVHMSVLMEYMAARLDLELGTMTTLSDSFHAYVDVLEKHRNRSPQYDYYTTEAWRDADNFVPVGTPS</sequence>
<name>A0A0F9AS73_9ZZZZ</name>
<keyword evidence="2" id="KW-0808">Transferase</keyword>
<comment type="caution">
    <text evidence="4">The sequence shown here is derived from an EMBL/GenBank/DDBJ whole genome shotgun (WGS) entry which is preliminary data.</text>
</comment>
<dbReference type="Gene3D" id="3.30.572.10">
    <property type="entry name" value="Thymidylate synthase/dCMP hydroxymethylase domain"/>
    <property type="match status" value="1"/>
</dbReference>
<dbReference type="InterPro" id="IPR023451">
    <property type="entry name" value="Thymidate_synth/dCMP_Mease_dom"/>
</dbReference>
<dbReference type="GO" id="GO:0004799">
    <property type="term" value="F:thymidylate synthase activity"/>
    <property type="evidence" value="ECO:0007669"/>
    <property type="project" value="TreeGrafter"/>
</dbReference>
<evidence type="ECO:0000313" key="4">
    <source>
        <dbReference type="EMBL" id="KKK75046.1"/>
    </source>
</evidence>
<dbReference type="SUPFAM" id="SSF55831">
    <property type="entry name" value="Thymidylate synthase/dCMP hydroxymethylase"/>
    <property type="match status" value="1"/>
</dbReference>
<dbReference type="PANTHER" id="PTHR11548">
    <property type="entry name" value="THYMIDYLATE SYNTHASE 1"/>
    <property type="match status" value="1"/>
</dbReference>
<evidence type="ECO:0000256" key="1">
    <source>
        <dbReference type="ARBA" id="ARBA00022603"/>
    </source>
</evidence>
<reference evidence="4" key="1">
    <citation type="journal article" date="2015" name="Nature">
        <title>Complex archaea that bridge the gap between prokaryotes and eukaryotes.</title>
        <authorList>
            <person name="Spang A."/>
            <person name="Saw J.H."/>
            <person name="Jorgensen S.L."/>
            <person name="Zaremba-Niedzwiedzka K."/>
            <person name="Martijn J."/>
            <person name="Lind A.E."/>
            <person name="van Eijk R."/>
            <person name="Schleper C."/>
            <person name="Guy L."/>
            <person name="Ettema T.J."/>
        </authorList>
    </citation>
    <scope>NUCLEOTIDE SEQUENCE</scope>
</reference>
<feature type="non-terminal residue" evidence="4">
    <location>
        <position position="252"/>
    </location>
</feature>
<proteinExistence type="predicted"/>
<dbReference type="PANTHER" id="PTHR11548:SF1">
    <property type="entry name" value="THYMIDYLATE SYNTHASE 1"/>
    <property type="match status" value="1"/>
</dbReference>
<dbReference type="Pfam" id="PF00303">
    <property type="entry name" value="Thymidylat_synt"/>
    <property type="match status" value="1"/>
</dbReference>
<gene>
    <name evidence="4" type="ORF">LCGC14_2877660</name>
</gene>
<organism evidence="4">
    <name type="scientific">marine sediment metagenome</name>
    <dbReference type="NCBI Taxonomy" id="412755"/>
    <lineage>
        <taxon>unclassified sequences</taxon>
        <taxon>metagenomes</taxon>
        <taxon>ecological metagenomes</taxon>
    </lineage>
</organism>
<evidence type="ECO:0000259" key="3">
    <source>
        <dbReference type="Pfam" id="PF00303"/>
    </source>
</evidence>
<dbReference type="GO" id="GO:0005829">
    <property type="term" value="C:cytosol"/>
    <property type="evidence" value="ECO:0007669"/>
    <property type="project" value="TreeGrafter"/>
</dbReference>
<dbReference type="GO" id="GO:0006231">
    <property type="term" value="P:dTMP biosynthetic process"/>
    <property type="evidence" value="ECO:0007669"/>
    <property type="project" value="TreeGrafter"/>
</dbReference>
<keyword evidence="1" id="KW-0489">Methyltransferase</keyword>